<reference evidence="1" key="1">
    <citation type="submission" date="2016-10" db="EMBL/GenBank/DDBJ databases">
        <title>Sequence of Gallionella enrichment culture.</title>
        <authorList>
            <person name="Poehlein A."/>
            <person name="Muehling M."/>
            <person name="Daniel R."/>
        </authorList>
    </citation>
    <scope>NUCLEOTIDE SEQUENCE</scope>
</reference>
<dbReference type="AlphaFoldDB" id="A0A1J5QGI0"/>
<comment type="caution">
    <text evidence="1">The sequence shown here is derived from an EMBL/GenBank/DDBJ whole genome shotgun (WGS) entry which is preliminary data.</text>
</comment>
<organism evidence="1">
    <name type="scientific">mine drainage metagenome</name>
    <dbReference type="NCBI Taxonomy" id="410659"/>
    <lineage>
        <taxon>unclassified sequences</taxon>
        <taxon>metagenomes</taxon>
        <taxon>ecological metagenomes</taxon>
    </lineage>
</organism>
<evidence type="ECO:0008006" key="2">
    <source>
        <dbReference type="Google" id="ProtNLM"/>
    </source>
</evidence>
<dbReference type="EMBL" id="MLJW01000790">
    <property type="protein sequence ID" value="OIQ82568.1"/>
    <property type="molecule type" value="Genomic_DNA"/>
</dbReference>
<proteinExistence type="predicted"/>
<accession>A0A1J5QGI0</accession>
<sequence length="319" mass="34688">MTLKKLLLPAALTAVVFLGGCASSSMFRQLPPTSQLDAKTFLSCGSSCGPALKAGEHLKPIQASWLSYWPGMALALSQEYKQPISHQEHVGPPVDPTTANANSMLNASSTGIASGAGAPGLGGVMIGADLLQRLFSSTPIDYMNVAQADFFRPYTEQEAHEPLSAMAPILQQQMQILAAMHEGTFYAPLAFKGKVYMARKPKTERPFDFNMDAASFFTSPGFYRITWVHALNMAADEDKTGDQGNIVVGLKSSMHNFYVRVGGLPGNKMLSVSDISDLQRKLPFLKNWYAVFNTYSDDNGPEWVIVKDGKVLDHISISE</sequence>
<evidence type="ECO:0000313" key="1">
    <source>
        <dbReference type="EMBL" id="OIQ82568.1"/>
    </source>
</evidence>
<gene>
    <name evidence="1" type="ORF">GALL_356380</name>
</gene>
<protein>
    <recommendedName>
        <fullName evidence="2">Lipoprotein</fullName>
    </recommendedName>
</protein>
<name>A0A1J5QGI0_9ZZZZ</name>
<dbReference type="PROSITE" id="PS51257">
    <property type="entry name" value="PROKAR_LIPOPROTEIN"/>
    <property type="match status" value="1"/>
</dbReference>